<dbReference type="EMBL" id="QSKW01000004">
    <property type="protein sequence ID" value="RHE99367.1"/>
    <property type="molecule type" value="Genomic_DNA"/>
</dbReference>
<evidence type="ECO:0008006" key="15">
    <source>
        <dbReference type="Google" id="ProtNLM"/>
    </source>
</evidence>
<evidence type="ECO:0000313" key="7">
    <source>
        <dbReference type="EMBL" id="RHD04723.1"/>
    </source>
</evidence>
<feature type="coiled-coil region" evidence="1">
    <location>
        <begin position="43"/>
        <end position="82"/>
    </location>
</feature>
<dbReference type="GeneID" id="75163946"/>
<evidence type="ECO:0000313" key="14">
    <source>
        <dbReference type="Proteomes" id="UP000286271"/>
    </source>
</evidence>
<evidence type="ECO:0000313" key="12">
    <source>
        <dbReference type="Proteomes" id="UP000266391"/>
    </source>
</evidence>
<evidence type="ECO:0000313" key="13">
    <source>
        <dbReference type="Proteomes" id="UP000283492"/>
    </source>
</evidence>
<dbReference type="EMBL" id="QSFX01000001">
    <property type="protein sequence ID" value="RHA91782.1"/>
    <property type="molecule type" value="Genomic_DNA"/>
</dbReference>
<dbReference type="Proteomes" id="UP000049828">
    <property type="component" value="Unassembled WGS sequence"/>
</dbReference>
<evidence type="ECO:0000313" key="3">
    <source>
        <dbReference type="EMBL" id="CRL33308.1"/>
    </source>
</evidence>
<reference evidence="3" key="1">
    <citation type="submission" date="2015-05" db="EMBL/GenBank/DDBJ databases">
        <authorList>
            <person name="Wang D.B."/>
            <person name="Wang M."/>
        </authorList>
    </citation>
    <scope>NUCLEOTIDE SEQUENCE [LARGE SCALE GENOMIC DNA]</scope>
    <source>
        <strain evidence="3">L1-83</strain>
    </source>
</reference>
<dbReference type="Proteomes" id="UP000266391">
    <property type="component" value="Unassembled WGS sequence"/>
</dbReference>
<keyword evidence="2" id="KW-0472">Membrane</keyword>
<dbReference type="EMBL" id="CVRS01000016">
    <property type="protein sequence ID" value="CRL33308.1"/>
    <property type="molecule type" value="Genomic_DNA"/>
</dbReference>
<dbReference type="Pfam" id="PF19610">
    <property type="entry name" value="DUF6115"/>
    <property type="match status" value="1"/>
</dbReference>
<dbReference type="EMBL" id="QSIQ01000005">
    <property type="protein sequence ID" value="RHD04723.1"/>
    <property type="molecule type" value="Genomic_DNA"/>
</dbReference>
<evidence type="ECO:0000256" key="1">
    <source>
        <dbReference type="SAM" id="Coils"/>
    </source>
</evidence>
<dbReference type="Proteomes" id="UP000286271">
    <property type="component" value="Unassembled WGS sequence"/>
</dbReference>
<evidence type="ECO:0000313" key="8">
    <source>
        <dbReference type="EMBL" id="RHE99367.1"/>
    </source>
</evidence>
<organism evidence="3 9">
    <name type="scientific">Roseburia inulinivorans</name>
    <dbReference type="NCBI Taxonomy" id="360807"/>
    <lineage>
        <taxon>Bacteria</taxon>
        <taxon>Bacillati</taxon>
        <taxon>Bacillota</taxon>
        <taxon>Clostridia</taxon>
        <taxon>Lachnospirales</taxon>
        <taxon>Lachnospiraceae</taxon>
        <taxon>Roseburia</taxon>
    </lineage>
</organism>
<evidence type="ECO:0000313" key="5">
    <source>
        <dbReference type="EMBL" id="CUN48769.1"/>
    </source>
</evidence>
<feature type="coiled-coil region" evidence="1">
    <location>
        <begin position="119"/>
        <end position="146"/>
    </location>
</feature>
<proteinExistence type="predicted"/>
<dbReference type="InterPro" id="IPR046118">
    <property type="entry name" value="DUF6115"/>
</dbReference>
<sequence>MTMIEIILLLVGCVFMIGSFFISEKLSSSELNKIAELSEDELKKIIEREVNNAGTQMDEVIEQKIEEAGEQAERAMEKESNEQIMQIHEYSETVMESMKKTHDEIMFLYSMLNDKHTEMTSMTGDLQRLAADIRNLQENLSAKAGTSIRKPVAESHVVQQPVMKQNAVVQPMTETIDVQPEPEVQVNRFQEIQEPEQKTEKPETADAQGMSNDMILKLYEQGLSKVEIAKQLGRGLGEVNLVIELYKGDENL</sequence>
<feature type="transmembrane region" description="Helical" evidence="2">
    <location>
        <begin position="6"/>
        <end position="23"/>
    </location>
</feature>
<keyword evidence="1" id="KW-0175">Coiled coil</keyword>
<evidence type="ECO:0000313" key="10">
    <source>
        <dbReference type="Proteomes" id="UP000095395"/>
    </source>
</evidence>
<reference evidence="9" key="2">
    <citation type="submission" date="2015-05" db="EMBL/GenBank/DDBJ databases">
        <authorList>
            <consortium name="Pathogen Informatics"/>
        </authorList>
    </citation>
    <scope>NUCLEOTIDE SEQUENCE [LARGE SCALE GENOMIC DNA]</scope>
    <source>
        <strain evidence="5 10">2789STDY5608835</strain>
        <strain evidence="4 11">2789STDY5608887</strain>
        <strain evidence="9">L1-83</strain>
    </source>
</reference>
<dbReference type="Proteomes" id="UP000095453">
    <property type="component" value="Unassembled WGS sequence"/>
</dbReference>
<dbReference type="OrthoDB" id="2086261at2"/>
<evidence type="ECO:0000313" key="11">
    <source>
        <dbReference type="Proteomes" id="UP000095453"/>
    </source>
</evidence>
<gene>
    <name evidence="8" type="ORF">DW707_04260</name>
    <name evidence="7" type="ORF">DW813_04710</name>
    <name evidence="6" type="ORF">DW914_00920</name>
    <name evidence="5" type="ORF">ERS852392_00538</name>
    <name evidence="4" type="ORF">ERS852444_00485</name>
    <name evidence="3" type="ORF">RIL183_01771</name>
</gene>
<evidence type="ECO:0000313" key="6">
    <source>
        <dbReference type="EMBL" id="RHA91782.1"/>
    </source>
</evidence>
<keyword evidence="2" id="KW-1133">Transmembrane helix</keyword>
<name>A0A0M6WDD1_9FIRM</name>
<dbReference type="EMBL" id="CYXX01000002">
    <property type="protein sequence ID" value="CUM78597.1"/>
    <property type="molecule type" value="Genomic_DNA"/>
</dbReference>
<dbReference type="STRING" id="360807.ERS852392_00538"/>
<evidence type="ECO:0000256" key="2">
    <source>
        <dbReference type="SAM" id="Phobius"/>
    </source>
</evidence>
<keyword evidence="9" id="KW-1185">Reference proteome</keyword>
<dbReference type="Proteomes" id="UP000095395">
    <property type="component" value="Unassembled WGS sequence"/>
</dbReference>
<protein>
    <recommendedName>
        <fullName evidence="15">DUF2802 domain-containing protein</fullName>
    </recommendedName>
</protein>
<accession>A0A0M6WDD1</accession>
<reference evidence="12 13" key="3">
    <citation type="submission" date="2018-08" db="EMBL/GenBank/DDBJ databases">
        <title>A genome reference for cultivated species of the human gut microbiota.</title>
        <authorList>
            <person name="Zou Y."/>
            <person name="Xue W."/>
            <person name="Luo G."/>
        </authorList>
    </citation>
    <scope>NUCLEOTIDE SEQUENCE [LARGE SCALE GENOMIC DNA]</scope>
    <source>
        <strain evidence="8 14">AM27-11</strain>
        <strain evidence="7 12">AM32-8LB</strain>
        <strain evidence="6 13">AM42-1AC</strain>
    </source>
</reference>
<evidence type="ECO:0000313" key="4">
    <source>
        <dbReference type="EMBL" id="CUM78597.1"/>
    </source>
</evidence>
<dbReference type="RefSeq" id="WP_055039140.1">
    <property type="nucleotide sequence ID" value="NZ_CABJFX010000001.1"/>
</dbReference>
<dbReference type="EMBL" id="CYYR01000002">
    <property type="protein sequence ID" value="CUN48769.1"/>
    <property type="molecule type" value="Genomic_DNA"/>
</dbReference>
<dbReference type="AlphaFoldDB" id="A0A0M6WDD1"/>
<evidence type="ECO:0000313" key="9">
    <source>
        <dbReference type="Proteomes" id="UP000049828"/>
    </source>
</evidence>
<dbReference type="Proteomes" id="UP000283492">
    <property type="component" value="Unassembled WGS sequence"/>
</dbReference>
<keyword evidence="2" id="KW-0812">Transmembrane</keyword>